<name>A0A2D4MNC7_9SAUR</name>
<reference evidence="1" key="2">
    <citation type="submission" date="2017-11" db="EMBL/GenBank/DDBJ databases">
        <title>Coralsnake Venomics: Analyses of Venom Gland Transcriptomes and Proteomes of Six Brazilian Taxa.</title>
        <authorList>
            <person name="Aird S.D."/>
            <person name="Jorge da Silva N."/>
            <person name="Qiu L."/>
            <person name="Villar-Briones A."/>
            <person name="Aparecida-Saddi V."/>
            <person name="Campos-Telles M.P."/>
            <person name="Grau M."/>
            <person name="Mikheyev A.S."/>
        </authorList>
    </citation>
    <scope>NUCLEOTIDE SEQUENCE</scope>
    <source>
        <tissue evidence="1">Venom_gland</tissue>
    </source>
</reference>
<organism evidence="1">
    <name type="scientific">Micrurus spixii</name>
    <name type="common">Amazon coral snake</name>
    <dbReference type="NCBI Taxonomy" id="129469"/>
    <lineage>
        <taxon>Eukaryota</taxon>
        <taxon>Metazoa</taxon>
        <taxon>Chordata</taxon>
        <taxon>Craniata</taxon>
        <taxon>Vertebrata</taxon>
        <taxon>Euteleostomi</taxon>
        <taxon>Lepidosauria</taxon>
        <taxon>Squamata</taxon>
        <taxon>Bifurcata</taxon>
        <taxon>Unidentata</taxon>
        <taxon>Episquamata</taxon>
        <taxon>Toxicofera</taxon>
        <taxon>Serpentes</taxon>
        <taxon>Colubroidea</taxon>
        <taxon>Elapidae</taxon>
        <taxon>Elapinae</taxon>
        <taxon>Micrurus</taxon>
    </lineage>
</organism>
<protein>
    <submittedName>
        <fullName evidence="1">Uncharacterized protein</fullName>
    </submittedName>
</protein>
<sequence>MEIVDAVSIHGSEVLLDEKEDPPVEGMSDDDLKPDQPNFTGLFCPQLFKSLLFKTKNTAHLDKYPSIQCPDPQEESEDLILSQPVSEVEVIPVTQMCSDLINKQWASAAVYPAPTSFDKNFF</sequence>
<dbReference type="EMBL" id="IACM01111578">
    <property type="protein sequence ID" value="LAB34256.1"/>
    <property type="molecule type" value="Transcribed_RNA"/>
</dbReference>
<evidence type="ECO:0000313" key="1">
    <source>
        <dbReference type="EMBL" id="LAB34256.1"/>
    </source>
</evidence>
<accession>A0A2D4MNC7</accession>
<proteinExistence type="predicted"/>
<reference evidence="1" key="1">
    <citation type="submission" date="2017-07" db="EMBL/GenBank/DDBJ databases">
        <authorList>
            <person name="Mikheyev A."/>
            <person name="Grau M."/>
        </authorList>
    </citation>
    <scope>NUCLEOTIDE SEQUENCE</scope>
    <source>
        <tissue evidence="1">Venom_gland</tissue>
    </source>
</reference>
<dbReference type="AlphaFoldDB" id="A0A2D4MNC7"/>